<dbReference type="SUPFAM" id="SSF51679">
    <property type="entry name" value="Bacterial luciferase-like"/>
    <property type="match status" value="1"/>
</dbReference>
<dbReference type="InterPro" id="IPR011251">
    <property type="entry name" value="Luciferase-like_dom"/>
</dbReference>
<protein>
    <submittedName>
        <fullName evidence="4">LLM class flavin-dependent oxidoreductase</fullName>
    </submittedName>
</protein>
<keyword evidence="5" id="KW-1185">Reference proteome</keyword>
<evidence type="ECO:0000313" key="5">
    <source>
        <dbReference type="Proteomes" id="UP000318801"/>
    </source>
</evidence>
<dbReference type="GO" id="GO:0016705">
    <property type="term" value="F:oxidoreductase activity, acting on paired donors, with incorporation or reduction of molecular oxygen"/>
    <property type="evidence" value="ECO:0007669"/>
    <property type="project" value="InterPro"/>
</dbReference>
<dbReference type="EMBL" id="VHLG01000003">
    <property type="protein sequence ID" value="TPW31661.1"/>
    <property type="molecule type" value="Genomic_DNA"/>
</dbReference>
<proteinExistence type="predicted"/>
<evidence type="ECO:0000256" key="1">
    <source>
        <dbReference type="ARBA" id="ARBA00023002"/>
    </source>
</evidence>
<dbReference type="InterPro" id="IPR036661">
    <property type="entry name" value="Luciferase-like_sf"/>
</dbReference>
<dbReference type="InterPro" id="IPR022290">
    <property type="entry name" value="LLM_Atu2307-like"/>
</dbReference>
<evidence type="ECO:0000259" key="3">
    <source>
        <dbReference type="Pfam" id="PF00296"/>
    </source>
</evidence>
<organism evidence="4 5">
    <name type="scientific">Martelella alba</name>
    <dbReference type="NCBI Taxonomy" id="2590451"/>
    <lineage>
        <taxon>Bacteria</taxon>
        <taxon>Pseudomonadati</taxon>
        <taxon>Pseudomonadota</taxon>
        <taxon>Alphaproteobacteria</taxon>
        <taxon>Hyphomicrobiales</taxon>
        <taxon>Aurantimonadaceae</taxon>
        <taxon>Martelella</taxon>
    </lineage>
</organism>
<dbReference type="Pfam" id="PF00296">
    <property type="entry name" value="Bac_luciferase"/>
    <property type="match status" value="1"/>
</dbReference>
<dbReference type="PANTHER" id="PTHR30137">
    <property type="entry name" value="LUCIFERASE-LIKE MONOOXYGENASE"/>
    <property type="match status" value="1"/>
</dbReference>
<gene>
    <name evidence="4" type="ORF">FJU08_07910</name>
</gene>
<dbReference type="PANTHER" id="PTHR30137:SF8">
    <property type="entry name" value="BLR5498 PROTEIN"/>
    <property type="match status" value="1"/>
</dbReference>
<accession>A0A506UER7</accession>
<feature type="domain" description="Luciferase-like" evidence="3">
    <location>
        <begin position="1"/>
        <end position="299"/>
    </location>
</feature>
<keyword evidence="1" id="KW-0560">Oxidoreductase</keyword>
<dbReference type="AlphaFoldDB" id="A0A506UER7"/>
<dbReference type="RefSeq" id="WP_141148430.1">
    <property type="nucleotide sequence ID" value="NZ_VHLG01000003.1"/>
</dbReference>
<keyword evidence="2" id="KW-0503">Monooxygenase</keyword>
<dbReference type="OrthoDB" id="9776438at2"/>
<dbReference type="InterPro" id="IPR050766">
    <property type="entry name" value="Bact_Lucif_Oxidored"/>
</dbReference>
<evidence type="ECO:0000256" key="2">
    <source>
        <dbReference type="ARBA" id="ARBA00023033"/>
    </source>
</evidence>
<dbReference type="NCBIfam" id="TIGR03858">
    <property type="entry name" value="LLM_2I7G"/>
    <property type="match status" value="1"/>
</dbReference>
<name>A0A506UER7_9HYPH</name>
<evidence type="ECO:0000313" key="4">
    <source>
        <dbReference type="EMBL" id="TPW31661.1"/>
    </source>
</evidence>
<dbReference type="Proteomes" id="UP000318801">
    <property type="component" value="Unassembled WGS sequence"/>
</dbReference>
<reference evidence="4 5" key="1">
    <citation type="submission" date="2019-06" db="EMBL/GenBank/DDBJ databases">
        <authorList>
            <person name="Li M."/>
        </authorList>
    </citation>
    <scope>NUCLEOTIDE SEQUENCE [LARGE SCALE GENOMIC DNA]</scope>
    <source>
        <strain evidence="4 5">BGMRC2036</strain>
    </source>
</reference>
<dbReference type="GO" id="GO:0004497">
    <property type="term" value="F:monooxygenase activity"/>
    <property type="evidence" value="ECO:0007669"/>
    <property type="project" value="UniProtKB-KW"/>
</dbReference>
<sequence length="347" mass="37849">MELGIFTFADVDPADGIDRGREAERRMKNLLEEISLADELGLDVFGVGEHHRVDYLVSSPATVLAAAAATTKKIRLTSAVTILSSDDPVRVFQQFSSVDLISGGRAEIMAGRGSFIESFPLFGHALEDYDQLYAEKLDLLLKIRDNEHVTWSGETRPPLTGQGIYPRPVQNPLPVWIAAGGTPQSMARAGFLGLPLIIAILGGQPRRFAPLFDLYARAAEQAGHDQKSLKRGISVHGFVAETAERARDIFYAPQAAVMNRLGRERGWGPTSRAQFDASTGPEGALFVGEPEGLAKKIVAHARIFGLDRFMLQMAVGLVPHDELMRAIELFATKTAPMVRDMLADDKA</sequence>
<dbReference type="Gene3D" id="3.20.20.30">
    <property type="entry name" value="Luciferase-like domain"/>
    <property type="match status" value="1"/>
</dbReference>
<comment type="caution">
    <text evidence="4">The sequence shown here is derived from an EMBL/GenBank/DDBJ whole genome shotgun (WGS) entry which is preliminary data.</text>
</comment>
<dbReference type="GO" id="GO:0005829">
    <property type="term" value="C:cytosol"/>
    <property type="evidence" value="ECO:0007669"/>
    <property type="project" value="TreeGrafter"/>
</dbReference>